<dbReference type="InterPro" id="IPR009495">
    <property type="entry name" value="NrsF"/>
</dbReference>
<dbReference type="RefSeq" id="WP_140455609.1">
    <property type="nucleotide sequence ID" value="NZ_VFRP01000024.1"/>
</dbReference>
<accession>A0A501WID5</accession>
<keyword evidence="3" id="KW-1185">Reference proteome</keyword>
<feature type="transmembrane region" description="Helical" evidence="1">
    <location>
        <begin position="20"/>
        <end position="42"/>
    </location>
</feature>
<keyword evidence="1" id="KW-0472">Membrane</keyword>
<feature type="transmembrane region" description="Helical" evidence="1">
    <location>
        <begin position="156"/>
        <end position="174"/>
    </location>
</feature>
<dbReference type="Pfam" id="PF06532">
    <property type="entry name" value="NrsF"/>
    <property type="match status" value="1"/>
</dbReference>
<dbReference type="AlphaFoldDB" id="A0A501WID5"/>
<name>A0A501WID5_9RHOB</name>
<dbReference type="Proteomes" id="UP000319255">
    <property type="component" value="Unassembled WGS sequence"/>
</dbReference>
<feature type="transmembrane region" description="Helical" evidence="1">
    <location>
        <begin position="91"/>
        <end position="116"/>
    </location>
</feature>
<feature type="transmembrane region" description="Helical" evidence="1">
    <location>
        <begin position="122"/>
        <end position="144"/>
    </location>
</feature>
<gene>
    <name evidence="2" type="ORF">FJM51_18460</name>
</gene>
<keyword evidence="1" id="KW-1133">Transmembrane helix</keyword>
<dbReference type="OrthoDB" id="7764375at2"/>
<sequence length="209" mass="21439">METSALIRLLAGDAKVREPFARGLLGAAALSVALTAGLFALALGPRPDIAAAMETARFPFKFVVTGALAVTAFHALLLAGRPEARFHLAPLLAAPLLLAGAALAELAVTPMASWPALMIGENAALCLTLIPLFSAGPLACLIRVSRRGAPARPGRAGALAGLAAGGVAAFFYAANCVDDSPLFVLAWYPVAIGMVALAGYLIGRRALRW</sequence>
<evidence type="ECO:0000313" key="2">
    <source>
        <dbReference type="EMBL" id="TPE48185.1"/>
    </source>
</evidence>
<evidence type="ECO:0000256" key="1">
    <source>
        <dbReference type="SAM" id="Phobius"/>
    </source>
</evidence>
<comment type="caution">
    <text evidence="2">The sequence shown here is derived from an EMBL/GenBank/DDBJ whole genome shotgun (WGS) entry which is preliminary data.</text>
</comment>
<proteinExistence type="predicted"/>
<keyword evidence="1" id="KW-0812">Transmembrane</keyword>
<protein>
    <submittedName>
        <fullName evidence="2">DUF1109 family protein</fullName>
    </submittedName>
</protein>
<evidence type="ECO:0000313" key="3">
    <source>
        <dbReference type="Proteomes" id="UP000319255"/>
    </source>
</evidence>
<reference evidence="2 3" key="1">
    <citation type="submission" date="2019-06" db="EMBL/GenBank/DDBJ databases">
        <title>A novel bacterium of genus Amaricoccus, isolated from marine sediment.</title>
        <authorList>
            <person name="Huang H."/>
            <person name="Mo K."/>
            <person name="Hu Y."/>
        </authorList>
    </citation>
    <scope>NUCLEOTIDE SEQUENCE [LARGE SCALE GENOMIC DNA]</scope>
    <source>
        <strain evidence="2 3">HB172011</strain>
    </source>
</reference>
<feature type="transmembrane region" description="Helical" evidence="1">
    <location>
        <begin position="62"/>
        <end position="79"/>
    </location>
</feature>
<dbReference type="EMBL" id="VFRP01000024">
    <property type="protein sequence ID" value="TPE48185.1"/>
    <property type="molecule type" value="Genomic_DNA"/>
</dbReference>
<organism evidence="2 3">
    <name type="scientific">Amaricoccus solimangrovi</name>
    <dbReference type="NCBI Taxonomy" id="2589815"/>
    <lineage>
        <taxon>Bacteria</taxon>
        <taxon>Pseudomonadati</taxon>
        <taxon>Pseudomonadota</taxon>
        <taxon>Alphaproteobacteria</taxon>
        <taxon>Rhodobacterales</taxon>
        <taxon>Paracoccaceae</taxon>
        <taxon>Amaricoccus</taxon>
    </lineage>
</organism>
<feature type="transmembrane region" description="Helical" evidence="1">
    <location>
        <begin position="186"/>
        <end position="203"/>
    </location>
</feature>